<comment type="subcellular location">
    <subcellularLocation>
        <location evidence="1">Membrane</location>
        <topology evidence="1">Multi-pass membrane protein</topology>
    </subcellularLocation>
</comment>
<evidence type="ECO:0000256" key="1">
    <source>
        <dbReference type="ARBA" id="ARBA00004141"/>
    </source>
</evidence>
<dbReference type="InterPro" id="IPR018499">
    <property type="entry name" value="Tetraspanin/Peripherin"/>
</dbReference>
<sequence>MAENNNPADTVAVTVAEEKNTATKEDEENTVTKDEANGMKRVAFPLMLFSFILSLPILVSVFWLLSIRQLDCEDLLKLPKLQDRIVIVLIIVFLVSNVVVFLRARMPMPGLILVMVPLIMMVTVGLALMGVYKMESSTIPGSPVWLKMKVHDNNYWNDIKSCIYRTRTCQDLVSKSYFLQAYDFTTTKLSPIESGCCKPPPICDMEYVNATFWRKGDVAIDSSNPYDSDCDLWENEENTLCYDCQACKEGFLRTLHSKWLKIGIFLTVMALLLILSHLLLFVLNMWERHRG</sequence>
<evidence type="ECO:0000313" key="7">
    <source>
        <dbReference type="EMBL" id="KAA8522810.1"/>
    </source>
</evidence>
<keyword evidence="3 6" id="KW-0812">Transmembrane</keyword>
<evidence type="ECO:0000256" key="5">
    <source>
        <dbReference type="ARBA" id="ARBA00023136"/>
    </source>
</evidence>
<keyword evidence="8" id="KW-1185">Reference proteome</keyword>
<dbReference type="AlphaFoldDB" id="A0A5J4ZWX4"/>
<gene>
    <name evidence="7" type="ORF">F0562_009233</name>
</gene>
<dbReference type="GO" id="GO:0016020">
    <property type="term" value="C:membrane"/>
    <property type="evidence" value="ECO:0007669"/>
    <property type="project" value="UniProtKB-SubCell"/>
</dbReference>
<dbReference type="InterPro" id="IPR044991">
    <property type="entry name" value="TET_plant"/>
</dbReference>
<accession>A0A5J4ZWX4</accession>
<evidence type="ECO:0000256" key="6">
    <source>
        <dbReference type="SAM" id="Phobius"/>
    </source>
</evidence>
<dbReference type="Proteomes" id="UP000325577">
    <property type="component" value="Linkage Group LG4"/>
</dbReference>
<dbReference type="OrthoDB" id="761290at2759"/>
<comment type="similarity">
    <text evidence="2">Belongs to the tetraspanin (TM4SF) family.</text>
</comment>
<name>A0A5J4ZWX4_9ASTE</name>
<dbReference type="GO" id="GO:0009734">
    <property type="term" value="P:auxin-activated signaling pathway"/>
    <property type="evidence" value="ECO:0007669"/>
    <property type="project" value="InterPro"/>
</dbReference>
<dbReference type="EMBL" id="CM018047">
    <property type="protein sequence ID" value="KAA8522810.1"/>
    <property type="molecule type" value="Genomic_DNA"/>
</dbReference>
<feature type="transmembrane region" description="Helical" evidence="6">
    <location>
        <begin position="85"/>
        <end position="104"/>
    </location>
</feature>
<dbReference type="Pfam" id="PF00335">
    <property type="entry name" value="Tetraspanin"/>
    <property type="match status" value="1"/>
</dbReference>
<proteinExistence type="inferred from homology"/>
<protein>
    <recommendedName>
        <fullName evidence="9">Tetraspanin</fullName>
    </recommendedName>
</protein>
<organism evidence="7 8">
    <name type="scientific">Nyssa sinensis</name>
    <dbReference type="NCBI Taxonomy" id="561372"/>
    <lineage>
        <taxon>Eukaryota</taxon>
        <taxon>Viridiplantae</taxon>
        <taxon>Streptophyta</taxon>
        <taxon>Embryophyta</taxon>
        <taxon>Tracheophyta</taxon>
        <taxon>Spermatophyta</taxon>
        <taxon>Magnoliopsida</taxon>
        <taxon>eudicotyledons</taxon>
        <taxon>Gunneridae</taxon>
        <taxon>Pentapetalae</taxon>
        <taxon>asterids</taxon>
        <taxon>Cornales</taxon>
        <taxon>Nyssaceae</taxon>
        <taxon>Nyssa</taxon>
    </lineage>
</organism>
<dbReference type="PANTHER" id="PTHR32191">
    <property type="entry name" value="TETRASPANIN-8-RELATED"/>
    <property type="match status" value="1"/>
</dbReference>
<feature type="transmembrane region" description="Helical" evidence="6">
    <location>
        <begin position="42"/>
        <end position="65"/>
    </location>
</feature>
<feature type="transmembrane region" description="Helical" evidence="6">
    <location>
        <begin position="262"/>
        <end position="286"/>
    </location>
</feature>
<evidence type="ECO:0008006" key="9">
    <source>
        <dbReference type="Google" id="ProtNLM"/>
    </source>
</evidence>
<reference evidence="7 8" key="1">
    <citation type="submission" date="2019-09" db="EMBL/GenBank/DDBJ databases">
        <title>A chromosome-level genome assembly of the Chinese tupelo Nyssa sinensis.</title>
        <authorList>
            <person name="Yang X."/>
            <person name="Kang M."/>
            <person name="Yang Y."/>
            <person name="Xiong H."/>
            <person name="Wang M."/>
            <person name="Zhang Z."/>
            <person name="Wang Z."/>
            <person name="Wu H."/>
            <person name="Ma T."/>
            <person name="Liu J."/>
            <person name="Xi Z."/>
        </authorList>
    </citation>
    <scope>NUCLEOTIDE SEQUENCE [LARGE SCALE GENOMIC DNA]</scope>
    <source>
        <strain evidence="7">J267</strain>
        <tissue evidence="7">Leaf</tissue>
    </source>
</reference>
<evidence type="ECO:0000256" key="3">
    <source>
        <dbReference type="ARBA" id="ARBA00022692"/>
    </source>
</evidence>
<evidence type="ECO:0000313" key="8">
    <source>
        <dbReference type="Proteomes" id="UP000325577"/>
    </source>
</evidence>
<keyword evidence="4 6" id="KW-1133">Transmembrane helix</keyword>
<evidence type="ECO:0000256" key="4">
    <source>
        <dbReference type="ARBA" id="ARBA00022989"/>
    </source>
</evidence>
<feature type="transmembrane region" description="Helical" evidence="6">
    <location>
        <begin position="110"/>
        <end position="132"/>
    </location>
</feature>
<evidence type="ECO:0000256" key="2">
    <source>
        <dbReference type="ARBA" id="ARBA00006840"/>
    </source>
</evidence>
<keyword evidence="5 6" id="KW-0472">Membrane</keyword>